<dbReference type="EMBL" id="FOBS01000010">
    <property type="protein sequence ID" value="SEM32646.1"/>
    <property type="molecule type" value="Genomic_DNA"/>
</dbReference>
<dbReference type="GO" id="GO:0106026">
    <property type="term" value="F:Gly-tRNA(Ala) deacylase activity"/>
    <property type="evidence" value="ECO:0007669"/>
    <property type="project" value="UniProtKB-UniRule"/>
</dbReference>
<dbReference type="Proteomes" id="UP000198744">
    <property type="component" value="Unassembled WGS sequence"/>
</dbReference>
<dbReference type="NCBIfam" id="TIGR00256">
    <property type="entry name" value="D-aminoacyl-tRNA deacylase"/>
    <property type="match status" value="1"/>
</dbReference>
<dbReference type="CDD" id="cd00563">
    <property type="entry name" value="Dtyr_deacylase"/>
    <property type="match status" value="1"/>
</dbReference>
<sequence length="149" mass="16842">MRVVVQRVDQASVKVKDRLVGNISKGILIFLGIEKGDNHKDADYLLEKVIHLRIFEDDDGKMNRSLKDISGEMLVVSQFTLLGDCRKGRRPAFTSAEEPERSNLLYSYFIDSAKERIPVVQAGIFQAMMKVELVNDGPVTLLLDSKKLF</sequence>
<dbReference type="InterPro" id="IPR023509">
    <property type="entry name" value="DTD-like_sf"/>
</dbReference>
<comment type="domain">
    <text evidence="2">A Gly-cisPro motif from one monomer fits into the active site of the other monomer to allow specific chiral rejection of L-amino acids.</text>
</comment>
<dbReference type="EC" id="3.1.1.-" evidence="2"/>
<dbReference type="Gene3D" id="3.50.80.10">
    <property type="entry name" value="D-tyrosyl-tRNA(Tyr) deacylase"/>
    <property type="match status" value="1"/>
</dbReference>
<dbReference type="GO" id="GO:0000049">
    <property type="term" value="F:tRNA binding"/>
    <property type="evidence" value="ECO:0007669"/>
    <property type="project" value="UniProtKB-UniRule"/>
</dbReference>
<evidence type="ECO:0000256" key="2">
    <source>
        <dbReference type="HAMAP-Rule" id="MF_00518"/>
    </source>
</evidence>
<dbReference type="InterPro" id="IPR003732">
    <property type="entry name" value="Daa-tRNA_deacyls_DTD"/>
</dbReference>
<dbReference type="GO" id="GO:0005737">
    <property type="term" value="C:cytoplasm"/>
    <property type="evidence" value="ECO:0007669"/>
    <property type="project" value="UniProtKB-SubCell"/>
</dbReference>
<comment type="subcellular location">
    <subcellularLocation>
        <location evidence="2">Cytoplasm</location>
    </subcellularLocation>
</comment>
<dbReference type="OrthoDB" id="9801395at2"/>
<dbReference type="STRING" id="43775.SAMN04489760_11098"/>
<gene>
    <name evidence="2" type="primary">dtd</name>
    <name evidence="3" type="ORF">SAMN04489760_11098</name>
</gene>
<dbReference type="SUPFAM" id="SSF69500">
    <property type="entry name" value="DTD-like"/>
    <property type="match status" value="1"/>
</dbReference>
<evidence type="ECO:0000313" key="4">
    <source>
        <dbReference type="Proteomes" id="UP000198744"/>
    </source>
</evidence>
<comment type="subunit">
    <text evidence="2">Homodimer.</text>
</comment>
<dbReference type="HAMAP" id="MF_00518">
    <property type="entry name" value="Deacylase_Dtd"/>
    <property type="match status" value="1"/>
</dbReference>
<dbReference type="RefSeq" id="WP_093883327.1">
    <property type="nucleotide sequence ID" value="NZ_FOBS01000010.1"/>
</dbReference>
<dbReference type="AlphaFoldDB" id="A0A1H7XFR8"/>
<reference evidence="3 4" key="1">
    <citation type="submission" date="2016-10" db="EMBL/GenBank/DDBJ databases">
        <authorList>
            <person name="de Groot N.N."/>
        </authorList>
    </citation>
    <scope>NUCLEOTIDE SEQUENCE [LARGE SCALE GENOMIC DNA]</scope>
    <source>
        <strain evidence="3 4">DSM 8423</strain>
    </source>
</reference>
<evidence type="ECO:0000313" key="3">
    <source>
        <dbReference type="EMBL" id="SEM32646.1"/>
    </source>
</evidence>
<comment type="catalytic activity">
    <reaction evidence="2">
        <text>glycyl-tRNA(Ala) + H2O = tRNA(Ala) + glycine + H(+)</text>
        <dbReference type="Rhea" id="RHEA:53744"/>
        <dbReference type="Rhea" id="RHEA-COMP:9657"/>
        <dbReference type="Rhea" id="RHEA-COMP:13640"/>
        <dbReference type="ChEBI" id="CHEBI:15377"/>
        <dbReference type="ChEBI" id="CHEBI:15378"/>
        <dbReference type="ChEBI" id="CHEBI:57305"/>
        <dbReference type="ChEBI" id="CHEBI:78442"/>
        <dbReference type="ChEBI" id="CHEBI:78522"/>
    </reaction>
</comment>
<comment type="function">
    <text evidence="2">An aminoacyl-tRNA editing enzyme that deacylates mischarged D-aminoacyl-tRNAs. Also deacylates mischarged glycyl-tRNA(Ala), protecting cells against glycine mischarging by AlaRS. Acts via tRNA-based rather than protein-based catalysis; rejects L-amino acids rather than detecting D-amino acids in the active site. By recycling D-aminoacyl-tRNA to D-amino acids and free tRNA molecules, this enzyme counteracts the toxicity associated with the formation of D-aminoacyl-tRNA entities in vivo and helps enforce protein L-homochirality.</text>
</comment>
<name>A0A1H7XFR8_9BACT</name>
<dbReference type="GO" id="GO:0043908">
    <property type="term" value="F:Ser(Gly)-tRNA(Ala) hydrolase activity"/>
    <property type="evidence" value="ECO:0007669"/>
    <property type="project" value="UniProtKB-UniRule"/>
</dbReference>
<evidence type="ECO:0000256" key="1">
    <source>
        <dbReference type="ARBA" id="ARBA00009673"/>
    </source>
</evidence>
<proteinExistence type="inferred from homology"/>
<dbReference type="PANTHER" id="PTHR10472:SF5">
    <property type="entry name" value="D-AMINOACYL-TRNA DEACYLASE 1"/>
    <property type="match status" value="1"/>
</dbReference>
<protein>
    <recommendedName>
        <fullName evidence="2">D-aminoacyl-tRNA deacylase</fullName>
        <shortName evidence="2">DTD</shortName>
        <ecNumber evidence="2">3.1.1.96</ecNumber>
    </recommendedName>
    <alternativeName>
        <fullName evidence="2">Gly-tRNA(Ala) deacylase</fullName>
        <ecNumber evidence="2">3.1.1.-</ecNumber>
    </alternativeName>
</protein>
<dbReference type="GO" id="GO:0051500">
    <property type="term" value="F:D-tyrosyl-tRNA(Tyr) deacylase activity"/>
    <property type="evidence" value="ECO:0007669"/>
    <property type="project" value="TreeGrafter"/>
</dbReference>
<keyword evidence="2" id="KW-0820">tRNA-binding</keyword>
<dbReference type="Pfam" id="PF02580">
    <property type="entry name" value="Tyr_Deacylase"/>
    <property type="match status" value="1"/>
</dbReference>
<organism evidence="3 4">
    <name type="scientific">Syntrophus gentianae</name>
    <dbReference type="NCBI Taxonomy" id="43775"/>
    <lineage>
        <taxon>Bacteria</taxon>
        <taxon>Pseudomonadati</taxon>
        <taxon>Thermodesulfobacteriota</taxon>
        <taxon>Syntrophia</taxon>
        <taxon>Syntrophales</taxon>
        <taxon>Syntrophaceae</taxon>
        <taxon>Syntrophus</taxon>
    </lineage>
</organism>
<dbReference type="EC" id="3.1.1.96" evidence="2"/>
<dbReference type="PANTHER" id="PTHR10472">
    <property type="entry name" value="D-TYROSYL-TRNA TYR DEACYLASE"/>
    <property type="match status" value="1"/>
</dbReference>
<dbReference type="GO" id="GO:0019478">
    <property type="term" value="P:D-amino acid catabolic process"/>
    <property type="evidence" value="ECO:0007669"/>
    <property type="project" value="UniProtKB-UniRule"/>
</dbReference>
<feature type="short sequence motif" description="Gly-cisPro motif, important for rejection of L-amino acids" evidence="2">
    <location>
        <begin position="137"/>
        <end position="138"/>
    </location>
</feature>
<comment type="similarity">
    <text evidence="1 2">Belongs to the DTD family.</text>
</comment>
<dbReference type="FunFam" id="3.50.80.10:FF:000001">
    <property type="entry name" value="D-aminoacyl-tRNA deacylase"/>
    <property type="match status" value="1"/>
</dbReference>
<accession>A0A1H7XFR8</accession>
<keyword evidence="2" id="KW-0963">Cytoplasm</keyword>
<comment type="catalytic activity">
    <reaction evidence="2">
        <text>a D-aminoacyl-tRNA + H2O = a tRNA + a D-alpha-amino acid + H(+)</text>
        <dbReference type="Rhea" id="RHEA:13953"/>
        <dbReference type="Rhea" id="RHEA-COMP:10123"/>
        <dbReference type="Rhea" id="RHEA-COMP:10124"/>
        <dbReference type="ChEBI" id="CHEBI:15377"/>
        <dbReference type="ChEBI" id="CHEBI:15378"/>
        <dbReference type="ChEBI" id="CHEBI:59871"/>
        <dbReference type="ChEBI" id="CHEBI:78442"/>
        <dbReference type="ChEBI" id="CHEBI:79333"/>
        <dbReference type="EC" id="3.1.1.96"/>
    </reaction>
</comment>
<keyword evidence="2" id="KW-0694">RNA-binding</keyword>
<keyword evidence="2" id="KW-0378">Hydrolase</keyword>
<keyword evidence="4" id="KW-1185">Reference proteome</keyword>